<dbReference type="Proteomes" id="UP000317178">
    <property type="component" value="Chromosome"/>
</dbReference>
<dbReference type="EMBL" id="CP036281">
    <property type="protein sequence ID" value="QDU82789.1"/>
    <property type="molecule type" value="Genomic_DNA"/>
</dbReference>
<gene>
    <name evidence="1" type="ORF">Pla110_45510</name>
</gene>
<name>A0A518CU78_9PLAN</name>
<sequence>MEEKYKLERPLGFLGDLLIEERMKVLGFDDAYDEWKRLEKLIEFMIKNPNIVDYNKYDEFRKERRREFRKLVKKWFGDHMKSADVDAISYLYSLFNRMGLLQNPSFRCDTETLRHILVSDLGNDENLVYSFEETDMEGLKNDFLLYVRQHDLTQLPIKTALKLFIRSYKS</sequence>
<keyword evidence="2" id="KW-1185">Reference proteome</keyword>
<protein>
    <submittedName>
        <fullName evidence="1">Uncharacterized protein</fullName>
    </submittedName>
</protein>
<evidence type="ECO:0000313" key="1">
    <source>
        <dbReference type="EMBL" id="QDU82789.1"/>
    </source>
</evidence>
<proteinExistence type="predicted"/>
<accession>A0A518CU78</accession>
<dbReference type="RefSeq" id="WP_144999275.1">
    <property type="nucleotide sequence ID" value="NZ_CP036281.1"/>
</dbReference>
<reference evidence="1 2" key="1">
    <citation type="submission" date="2019-02" db="EMBL/GenBank/DDBJ databases">
        <title>Deep-cultivation of Planctomycetes and their phenomic and genomic characterization uncovers novel biology.</title>
        <authorList>
            <person name="Wiegand S."/>
            <person name="Jogler M."/>
            <person name="Boedeker C."/>
            <person name="Pinto D."/>
            <person name="Vollmers J."/>
            <person name="Rivas-Marin E."/>
            <person name="Kohn T."/>
            <person name="Peeters S.H."/>
            <person name="Heuer A."/>
            <person name="Rast P."/>
            <person name="Oberbeckmann S."/>
            <person name="Bunk B."/>
            <person name="Jeske O."/>
            <person name="Meyerdierks A."/>
            <person name="Storesund J.E."/>
            <person name="Kallscheuer N."/>
            <person name="Luecker S."/>
            <person name="Lage O.M."/>
            <person name="Pohl T."/>
            <person name="Merkel B.J."/>
            <person name="Hornburger P."/>
            <person name="Mueller R.-W."/>
            <person name="Bruemmer F."/>
            <person name="Labrenz M."/>
            <person name="Spormann A.M."/>
            <person name="Op den Camp H."/>
            <person name="Overmann J."/>
            <person name="Amann R."/>
            <person name="Jetten M.S.M."/>
            <person name="Mascher T."/>
            <person name="Medema M.H."/>
            <person name="Devos D.P."/>
            <person name="Kaster A.-K."/>
            <person name="Ovreas L."/>
            <person name="Rohde M."/>
            <person name="Galperin M.Y."/>
            <person name="Jogler C."/>
        </authorList>
    </citation>
    <scope>NUCLEOTIDE SEQUENCE [LARGE SCALE GENOMIC DNA]</scope>
    <source>
        <strain evidence="1 2">Pla110</strain>
    </source>
</reference>
<evidence type="ECO:0000313" key="2">
    <source>
        <dbReference type="Proteomes" id="UP000317178"/>
    </source>
</evidence>
<dbReference type="AlphaFoldDB" id="A0A518CU78"/>
<dbReference type="KEGG" id="plon:Pla110_45510"/>
<organism evidence="1 2">
    <name type="scientific">Polystyrenella longa</name>
    <dbReference type="NCBI Taxonomy" id="2528007"/>
    <lineage>
        <taxon>Bacteria</taxon>
        <taxon>Pseudomonadati</taxon>
        <taxon>Planctomycetota</taxon>
        <taxon>Planctomycetia</taxon>
        <taxon>Planctomycetales</taxon>
        <taxon>Planctomycetaceae</taxon>
        <taxon>Polystyrenella</taxon>
    </lineage>
</organism>